<keyword evidence="2" id="KW-1185">Reference proteome</keyword>
<evidence type="ECO:0000313" key="3">
    <source>
        <dbReference type="WBParaSite" id="ACRNAN_scaffold377.g12780.t1"/>
    </source>
</evidence>
<sequence length="91" mass="10052">MIVVKFFTLLAIFSFILFSINAQAPNLAGSKNSKIATTLYTAWNFAPVVEFMGSLAPSFQTNAQLPMKNCSLFAVVLTKINAVPCFNRMRL</sequence>
<evidence type="ECO:0000256" key="1">
    <source>
        <dbReference type="SAM" id="SignalP"/>
    </source>
</evidence>
<protein>
    <submittedName>
        <fullName evidence="3">Uncharacterized protein</fullName>
    </submittedName>
</protein>
<feature type="signal peptide" evidence="1">
    <location>
        <begin position="1"/>
        <end position="22"/>
    </location>
</feature>
<organism evidence="2 3">
    <name type="scientific">Acrobeloides nanus</name>
    <dbReference type="NCBI Taxonomy" id="290746"/>
    <lineage>
        <taxon>Eukaryota</taxon>
        <taxon>Metazoa</taxon>
        <taxon>Ecdysozoa</taxon>
        <taxon>Nematoda</taxon>
        <taxon>Chromadorea</taxon>
        <taxon>Rhabditida</taxon>
        <taxon>Tylenchina</taxon>
        <taxon>Cephalobomorpha</taxon>
        <taxon>Cephaloboidea</taxon>
        <taxon>Cephalobidae</taxon>
        <taxon>Acrobeloides</taxon>
    </lineage>
</organism>
<dbReference type="WBParaSite" id="ACRNAN_scaffold377.g12780.t1">
    <property type="protein sequence ID" value="ACRNAN_scaffold377.g12780.t1"/>
    <property type="gene ID" value="ACRNAN_scaffold377.g12780"/>
</dbReference>
<feature type="chain" id="PRO_5037410978" evidence="1">
    <location>
        <begin position="23"/>
        <end position="91"/>
    </location>
</feature>
<proteinExistence type="predicted"/>
<name>A0A914DRS1_9BILA</name>
<evidence type="ECO:0000313" key="2">
    <source>
        <dbReference type="Proteomes" id="UP000887540"/>
    </source>
</evidence>
<accession>A0A914DRS1</accession>
<dbReference type="AlphaFoldDB" id="A0A914DRS1"/>
<keyword evidence="1" id="KW-0732">Signal</keyword>
<reference evidence="3" key="1">
    <citation type="submission" date="2022-11" db="UniProtKB">
        <authorList>
            <consortium name="WormBaseParasite"/>
        </authorList>
    </citation>
    <scope>IDENTIFICATION</scope>
</reference>
<dbReference type="Proteomes" id="UP000887540">
    <property type="component" value="Unplaced"/>
</dbReference>